<dbReference type="Proteomes" id="UP000595446">
    <property type="component" value="Chromosome"/>
</dbReference>
<proteinExistence type="predicted"/>
<keyword evidence="2" id="KW-1185">Reference proteome</keyword>
<evidence type="ECO:0000313" key="1">
    <source>
        <dbReference type="EMBL" id="BCO36010.1"/>
    </source>
</evidence>
<dbReference type="EMBL" id="AP024237">
    <property type="protein sequence ID" value="BCO36010.1"/>
    <property type="molecule type" value="Genomic_DNA"/>
</dbReference>
<protein>
    <submittedName>
        <fullName evidence="1">Uncharacterized protein</fullName>
    </submittedName>
</protein>
<sequence>MSQKPRPSAPDGLRESGRRLWDTTVGEYELAVHEEGLLLQACRTVDALDALQAALDADGPLINSPQGRKANPALPELRQQRIAYARLIAALGLPTGVDDDNQPKAQRRSTRGVYGIAGVVS</sequence>
<accession>A0A2G8BDJ2</accession>
<dbReference type="AlphaFoldDB" id="A0A2G8BDJ2"/>
<dbReference type="OrthoDB" id="4426978at2"/>
<organism evidence="1 2">
    <name type="scientific">Mycobacterium heckeshornense</name>
    <dbReference type="NCBI Taxonomy" id="110505"/>
    <lineage>
        <taxon>Bacteria</taxon>
        <taxon>Bacillati</taxon>
        <taxon>Actinomycetota</taxon>
        <taxon>Actinomycetes</taxon>
        <taxon>Mycobacteriales</taxon>
        <taxon>Mycobacteriaceae</taxon>
        <taxon>Mycobacterium</taxon>
    </lineage>
</organism>
<gene>
    <name evidence="1" type="ORF">MHEC_24430</name>
</gene>
<reference evidence="1 2" key="1">
    <citation type="submission" date="2020-12" db="EMBL/GenBank/DDBJ databases">
        <title>Complete genome sequence of Mycobacterium heckeshornense JCM 15655T, closely related to a pathogenic non-tuberculous mycobacterial species Mycobacterium xenopi.</title>
        <authorList>
            <person name="Yoshida M."/>
            <person name="Fukano H."/>
            <person name="Asakura T."/>
            <person name="Suzuki M."/>
            <person name="Hoshino Y."/>
        </authorList>
    </citation>
    <scope>NUCLEOTIDE SEQUENCE [LARGE SCALE GENOMIC DNA]</scope>
    <source>
        <strain evidence="1 2">JCM 15655</strain>
    </source>
</reference>
<name>A0A2G8BDJ2_9MYCO</name>
<evidence type="ECO:0000313" key="2">
    <source>
        <dbReference type="Proteomes" id="UP000595446"/>
    </source>
</evidence>
<dbReference type="RefSeq" id="WP_048893752.1">
    <property type="nucleotide sequence ID" value="NZ_AP024237.1"/>
</dbReference>